<dbReference type="Gene3D" id="1.10.510.10">
    <property type="entry name" value="Transferase(Phosphotransferase) domain 1"/>
    <property type="match status" value="1"/>
</dbReference>
<keyword evidence="5" id="KW-0418">Kinase</keyword>
<protein>
    <submittedName>
        <fullName evidence="5">Proline-rich receptor-like protein kinase PERK8</fullName>
    </submittedName>
</protein>
<feature type="domain" description="Protein kinase" evidence="4">
    <location>
        <begin position="300"/>
        <end position="604"/>
    </location>
</feature>
<dbReference type="Gene3D" id="3.30.200.20">
    <property type="entry name" value="Phosphorylase Kinase, domain 1"/>
    <property type="match status" value="1"/>
</dbReference>
<keyword evidence="5" id="KW-0675">Receptor</keyword>
<dbReference type="SUPFAM" id="SSF56112">
    <property type="entry name" value="Protein kinase-like (PK-like)"/>
    <property type="match status" value="1"/>
</dbReference>
<comment type="caution">
    <text evidence="5">The sequence shown here is derived from an EMBL/GenBank/DDBJ whole genome shotgun (WGS) entry which is preliminary data.</text>
</comment>
<dbReference type="PANTHER" id="PTHR27001">
    <property type="entry name" value="OS01G0253100 PROTEIN"/>
    <property type="match status" value="1"/>
</dbReference>
<dbReference type="InterPro" id="IPR000719">
    <property type="entry name" value="Prot_kinase_dom"/>
</dbReference>
<dbReference type="GO" id="GO:0004672">
    <property type="term" value="F:protein kinase activity"/>
    <property type="evidence" value="ECO:0007669"/>
    <property type="project" value="InterPro"/>
</dbReference>
<gene>
    <name evidence="5" type="primary">PERK8_3</name>
    <name evidence="5" type="ORF">CK203_100908</name>
</gene>
<dbReference type="PANTHER" id="PTHR27001:SF811">
    <property type="entry name" value="SERINE_THREONINE-PROTEIN KINASE CDG1-LIKE"/>
    <property type="match status" value="1"/>
</dbReference>
<dbReference type="FunFam" id="3.30.200.20:FF:001905">
    <property type="entry name" value="Discoidin domain receptor family, member 2, like"/>
    <property type="match status" value="1"/>
</dbReference>
<sequence length="612" mass="68683">MVSETMWSSRDQGESVIVVMDANRSKASVDAVCWALKHVVRPKDTVVVLGILCELGRKTSCFPFHMGMGTAGIFYDKAVIQVHLPTNSKLFCQFVNLAISMVSESRFSRLITGESSYANKKRLRCEAAQPPTDVNASTSGERLELSGSEVNPKELEEEIEKKREQYQSSLQPIYRQCRKNEVKLEVKLAAGFDAKKITIEEAQNSNTRWIVLDSHLKKEKVFIYGQVDCNIAVMKGKDVATLMVPKASGCSQIPQKITRVDAANIITPDQPQTQPDDEDLNDLQEDLCRPAPAPQSPCWYPLAWRTGFPRSFTLTELEEITNRFGDENIVLDHGDIKLYDGILQETPVLVQRFSGNDQGKFWSEFKILSRVRHRNIMNLVGYCCTGSCLFLLFDYPCMGSLEVNLRHNAVTRKKMILKPDFIMYEGEDKAENLSWRLRWYIAQEIGVTLRYLHEECADGPIVHLSVCSSSIVFSHGCSTMLCNFSTAKLLKDDTPFNEASQAECPKVEQDEYLSADVHDYGVFLLELIAGKSASDFEAQGSGQSLIDWALPLLENDSLGEVMDPRIADTNDVRLVHHMARAALFCLKNDSGRRLSISEVEFDLLVGVSSGSR</sequence>
<dbReference type="EMBL" id="QGNW01001378">
    <property type="protein sequence ID" value="RVW43513.1"/>
    <property type="molecule type" value="Genomic_DNA"/>
</dbReference>
<evidence type="ECO:0000256" key="3">
    <source>
        <dbReference type="SAM" id="MobiDB-lite"/>
    </source>
</evidence>
<accession>A0A438E753</accession>
<evidence type="ECO:0000313" key="5">
    <source>
        <dbReference type="EMBL" id="RVW43513.1"/>
    </source>
</evidence>
<dbReference type="Proteomes" id="UP000288805">
    <property type="component" value="Unassembled WGS sequence"/>
</dbReference>
<dbReference type="InterPro" id="IPR011009">
    <property type="entry name" value="Kinase-like_dom_sf"/>
</dbReference>
<reference evidence="5 6" key="1">
    <citation type="journal article" date="2018" name="PLoS Genet.">
        <title>Population sequencing reveals clonal diversity and ancestral inbreeding in the grapevine cultivar Chardonnay.</title>
        <authorList>
            <person name="Roach M.J."/>
            <person name="Johnson D.L."/>
            <person name="Bohlmann J."/>
            <person name="van Vuuren H.J."/>
            <person name="Jones S.J."/>
            <person name="Pretorius I.S."/>
            <person name="Schmidt S.A."/>
            <person name="Borneman A.R."/>
        </authorList>
    </citation>
    <scope>NUCLEOTIDE SEQUENCE [LARGE SCALE GENOMIC DNA]</scope>
    <source>
        <strain evidence="6">cv. Chardonnay</strain>
        <tissue evidence="5">Leaf</tissue>
    </source>
</reference>
<organism evidence="5 6">
    <name type="scientific">Vitis vinifera</name>
    <name type="common">Grape</name>
    <dbReference type="NCBI Taxonomy" id="29760"/>
    <lineage>
        <taxon>Eukaryota</taxon>
        <taxon>Viridiplantae</taxon>
        <taxon>Streptophyta</taxon>
        <taxon>Embryophyta</taxon>
        <taxon>Tracheophyta</taxon>
        <taxon>Spermatophyta</taxon>
        <taxon>Magnoliopsida</taxon>
        <taxon>eudicotyledons</taxon>
        <taxon>Gunneridae</taxon>
        <taxon>Pentapetalae</taxon>
        <taxon>rosids</taxon>
        <taxon>Vitales</taxon>
        <taxon>Vitaceae</taxon>
        <taxon>Viteae</taxon>
        <taxon>Vitis</taxon>
    </lineage>
</organism>
<keyword evidence="2" id="KW-0067">ATP-binding</keyword>
<evidence type="ECO:0000256" key="2">
    <source>
        <dbReference type="ARBA" id="ARBA00022840"/>
    </source>
</evidence>
<feature type="region of interest" description="Disordered" evidence="3">
    <location>
        <begin position="128"/>
        <end position="156"/>
    </location>
</feature>
<proteinExistence type="predicted"/>
<keyword evidence="1" id="KW-0547">Nucleotide-binding</keyword>
<dbReference type="AlphaFoldDB" id="A0A438E753"/>
<evidence type="ECO:0000256" key="1">
    <source>
        <dbReference type="ARBA" id="ARBA00022741"/>
    </source>
</evidence>
<keyword evidence="5" id="KW-0808">Transferase</keyword>
<dbReference type="Pfam" id="PF07714">
    <property type="entry name" value="PK_Tyr_Ser-Thr"/>
    <property type="match status" value="1"/>
</dbReference>
<dbReference type="InterPro" id="IPR001245">
    <property type="entry name" value="Ser-Thr/Tyr_kinase_cat_dom"/>
</dbReference>
<evidence type="ECO:0000259" key="4">
    <source>
        <dbReference type="PROSITE" id="PS50011"/>
    </source>
</evidence>
<dbReference type="PROSITE" id="PS50011">
    <property type="entry name" value="PROTEIN_KINASE_DOM"/>
    <property type="match status" value="1"/>
</dbReference>
<dbReference type="GO" id="GO:0005524">
    <property type="term" value="F:ATP binding"/>
    <property type="evidence" value="ECO:0007669"/>
    <property type="project" value="UniProtKB-KW"/>
</dbReference>
<name>A0A438E753_VITVI</name>
<evidence type="ECO:0000313" key="6">
    <source>
        <dbReference type="Proteomes" id="UP000288805"/>
    </source>
</evidence>